<sequence>MTSRLNPYISFDGDARQALEFYQEVFGGELALNTFGEAGLPDASHADKIMHGMLETPGGFTLMGADTPPEMQYTPGGNFSVSLSGDDDADLRGYWEKLSADGTVVVPLDKQMWGDVFGMCTDRFGIPWMVNIGQAQD</sequence>
<dbReference type="SUPFAM" id="SSF54593">
    <property type="entry name" value="Glyoxalase/Bleomycin resistance protein/Dihydroxybiphenyl dioxygenase"/>
    <property type="match status" value="1"/>
</dbReference>
<dbReference type="PANTHER" id="PTHR33990:SF1">
    <property type="entry name" value="PROTEIN YJDN"/>
    <property type="match status" value="1"/>
</dbReference>
<dbReference type="Pfam" id="PF00903">
    <property type="entry name" value="Glyoxalase"/>
    <property type="match status" value="1"/>
</dbReference>
<dbReference type="CDD" id="cd06588">
    <property type="entry name" value="PhnB_like"/>
    <property type="match status" value="1"/>
</dbReference>
<dbReference type="PANTHER" id="PTHR33990">
    <property type="entry name" value="PROTEIN YJDN-RELATED"/>
    <property type="match status" value="1"/>
</dbReference>
<dbReference type="InterPro" id="IPR004360">
    <property type="entry name" value="Glyas_Fos-R_dOase_dom"/>
</dbReference>
<reference evidence="2 3" key="1">
    <citation type="submission" date="2023-04" db="EMBL/GenBank/DDBJ databases">
        <title>Forest soil microbial communities from Buena Vista Peninsula, Colon Province, Panama.</title>
        <authorList>
            <person name="Bouskill N."/>
        </authorList>
    </citation>
    <scope>NUCLEOTIDE SEQUENCE [LARGE SCALE GENOMIC DNA]</scope>
    <source>
        <strain evidence="2 3">GGS1</strain>
    </source>
</reference>
<dbReference type="InterPro" id="IPR028973">
    <property type="entry name" value="PhnB-like"/>
</dbReference>
<dbReference type="EMBL" id="JARXVH010000011">
    <property type="protein sequence ID" value="MDH6219136.1"/>
    <property type="molecule type" value="Genomic_DNA"/>
</dbReference>
<keyword evidence="3" id="KW-1185">Reference proteome</keyword>
<gene>
    <name evidence="2" type="ORF">M2283_006470</name>
</gene>
<dbReference type="Proteomes" id="UP001160499">
    <property type="component" value="Unassembled WGS sequence"/>
</dbReference>
<dbReference type="RefSeq" id="WP_280879965.1">
    <property type="nucleotide sequence ID" value="NZ_JARXVH010000011.1"/>
</dbReference>
<accession>A0ABT6LS86</accession>
<dbReference type="InterPro" id="IPR029068">
    <property type="entry name" value="Glyas_Bleomycin-R_OHBP_Dase"/>
</dbReference>
<organism evidence="2 3">
    <name type="scientific">Streptomyces pseudovenezuelae</name>
    <dbReference type="NCBI Taxonomy" id="67350"/>
    <lineage>
        <taxon>Bacteria</taxon>
        <taxon>Bacillati</taxon>
        <taxon>Actinomycetota</taxon>
        <taxon>Actinomycetes</taxon>
        <taxon>Kitasatosporales</taxon>
        <taxon>Streptomycetaceae</taxon>
        <taxon>Streptomyces</taxon>
        <taxon>Streptomyces aurantiacus group</taxon>
    </lineage>
</organism>
<dbReference type="Gene3D" id="3.10.180.10">
    <property type="entry name" value="2,3-Dihydroxybiphenyl 1,2-Dioxygenase, domain 1"/>
    <property type="match status" value="1"/>
</dbReference>
<name>A0ABT6LS86_9ACTN</name>
<protein>
    <submittedName>
        <fullName evidence="2">PhnB protein</fullName>
    </submittedName>
</protein>
<comment type="caution">
    <text evidence="2">The sequence shown here is derived from an EMBL/GenBank/DDBJ whole genome shotgun (WGS) entry which is preliminary data.</text>
</comment>
<evidence type="ECO:0000259" key="1">
    <source>
        <dbReference type="Pfam" id="PF00903"/>
    </source>
</evidence>
<evidence type="ECO:0000313" key="3">
    <source>
        <dbReference type="Proteomes" id="UP001160499"/>
    </source>
</evidence>
<evidence type="ECO:0000313" key="2">
    <source>
        <dbReference type="EMBL" id="MDH6219136.1"/>
    </source>
</evidence>
<proteinExistence type="predicted"/>
<feature type="domain" description="Glyoxalase/fosfomycin resistance/dioxygenase" evidence="1">
    <location>
        <begin position="5"/>
        <end position="130"/>
    </location>
</feature>